<keyword evidence="3" id="KW-0813">Transport</keyword>
<evidence type="ECO:0000256" key="8">
    <source>
        <dbReference type="ARBA" id="ARBA00023010"/>
    </source>
</evidence>
<keyword evidence="9 11" id="KW-0472">Membrane</keyword>
<protein>
    <submittedName>
        <fullName evidence="12">Preprotein translocase subunit YajC</fullName>
    </submittedName>
</protein>
<comment type="similarity">
    <text evidence="2">Belongs to the YajC family.</text>
</comment>
<dbReference type="SMART" id="SM01323">
    <property type="entry name" value="YajC"/>
    <property type="match status" value="1"/>
</dbReference>
<comment type="caution">
    <text evidence="12">The sequence shown here is derived from an EMBL/GenBank/DDBJ whole genome shotgun (WGS) entry which is preliminary data.</text>
</comment>
<feature type="region of interest" description="Disordered" evidence="10">
    <location>
        <begin position="90"/>
        <end position="140"/>
    </location>
</feature>
<keyword evidence="5 11" id="KW-0812">Transmembrane</keyword>
<proteinExistence type="inferred from homology"/>
<keyword evidence="8" id="KW-0811">Translocation</keyword>
<evidence type="ECO:0000313" key="12">
    <source>
        <dbReference type="EMBL" id="MFB5190111.1"/>
    </source>
</evidence>
<accession>A0ABV5ADH9</accession>
<feature type="transmembrane region" description="Helical" evidence="11">
    <location>
        <begin position="6"/>
        <end position="22"/>
    </location>
</feature>
<keyword evidence="7 11" id="KW-1133">Transmembrane helix</keyword>
<organism evidence="12 13">
    <name type="scientific">Alicyclobacillus fastidiosus</name>
    <dbReference type="NCBI Taxonomy" id="392011"/>
    <lineage>
        <taxon>Bacteria</taxon>
        <taxon>Bacillati</taxon>
        <taxon>Bacillota</taxon>
        <taxon>Bacilli</taxon>
        <taxon>Bacillales</taxon>
        <taxon>Alicyclobacillaceae</taxon>
        <taxon>Alicyclobacillus</taxon>
    </lineage>
</organism>
<keyword evidence="4" id="KW-1003">Cell membrane</keyword>
<evidence type="ECO:0000256" key="3">
    <source>
        <dbReference type="ARBA" id="ARBA00022448"/>
    </source>
</evidence>
<evidence type="ECO:0000256" key="10">
    <source>
        <dbReference type="SAM" id="MobiDB-lite"/>
    </source>
</evidence>
<evidence type="ECO:0000256" key="7">
    <source>
        <dbReference type="ARBA" id="ARBA00022989"/>
    </source>
</evidence>
<evidence type="ECO:0000256" key="11">
    <source>
        <dbReference type="SAM" id="Phobius"/>
    </source>
</evidence>
<dbReference type="NCBIfam" id="TIGR00739">
    <property type="entry name" value="yajC"/>
    <property type="match status" value="1"/>
</dbReference>
<evidence type="ECO:0000256" key="5">
    <source>
        <dbReference type="ARBA" id="ARBA00022692"/>
    </source>
</evidence>
<feature type="compositionally biased region" description="Acidic residues" evidence="10">
    <location>
        <begin position="101"/>
        <end position="127"/>
    </location>
</feature>
<evidence type="ECO:0000313" key="13">
    <source>
        <dbReference type="Proteomes" id="UP001579974"/>
    </source>
</evidence>
<dbReference type="EMBL" id="JBDXSU010000004">
    <property type="protein sequence ID" value="MFB5190111.1"/>
    <property type="molecule type" value="Genomic_DNA"/>
</dbReference>
<reference evidence="12 13" key="1">
    <citation type="journal article" date="2024" name="Int. J. Mol. Sci.">
        <title>Exploration of Alicyclobacillus spp. Genome in Search of Antibiotic Resistance.</title>
        <authorList>
            <person name="Bucka-Kolendo J."/>
            <person name="Kiousi D.E."/>
            <person name="Dekowska A."/>
            <person name="Mikolajczuk-Szczyrba A."/>
            <person name="Karadedos D.M."/>
            <person name="Michael P."/>
            <person name="Galanis A."/>
            <person name="Sokolowska B."/>
        </authorList>
    </citation>
    <scope>NUCLEOTIDE SEQUENCE [LARGE SCALE GENOMIC DNA]</scope>
    <source>
        <strain evidence="12 13">KKP 3000</strain>
    </source>
</reference>
<keyword evidence="6" id="KW-0653">Protein transport</keyword>
<feature type="compositionally biased region" description="Basic and acidic residues" evidence="10">
    <location>
        <begin position="128"/>
        <end position="140"/>
    </location>
</feature>
<evidence type="ECO:0000256" key="9">
    <source>
        <dbReference type="ARBA" id="ARBA00023136"/>
    </source>
</evidence>
<evidence type="ECO:0000256" key="4">
    <source>
        <dbReference type="ARBA" id="ARBA00022475"/>
    </source>
</evidence>
<dbReference type="InterPro" id="IPR003849">
    <property type="entry name" value="Preprotein_translocase_YajC"/>
</dbReference>
<evidence type="ECO:0000256" key="6">
    <source>
        <dbReference type="ARBA" id="ARBA00022927"/>
    </source>
</evidence>
<name>A0ABV5ADH9_9BACL</name>
<evidence type="ECO:0000256" key="2">
    <source>
        <dbReference type="ARBA" id="ARBA00006742"/>
    </source>
</evidence>
<keyword evidence="13" id="KW-1185">Reference proteome</keyword>
<dbReference type="PRINTS" id="PR01853">
    <property type="entry name" value="YAJCTRNLCASE"/>
</dbReference>
<dbReference type="PANTHER" id="PTHR33909:SF1">
    <property type="entry name" value="SEC TRANSLOCON ACCESSORY COMPLEX SUBUNIT YAJC"/>
    <property type="match status" value="1"/>
</dbReference>
<dbReference type="RefSeq" id="WP_275476105.1">
    <property type="nucleotide sequence ID" value="NZ_CP162940.1"/>
</dbReference>
<dbReference type="PANTHER" id="PTHR33909">
    <property type="entry name" value="SEC TRANSLOCON ACCESSORY COMPLEX SUBUNIT YAJC"/>
    <property type="match status" value="1"/>
</dbReference>
<dbReference type="Proteomes" id="UP001579974">
    <property type="component" value="Unassembled WGS sequence"/>
</dbReference>
<gene>
    <name evidence="12" type="primary">yajC</name>
    <name evidence="12" type="ORF">KKP3000_003504</name>
</gene>
<dbReference type="Pfam" id="PF02699">
    <property type="entry name" value="YajC"/>
    <property type="match status" value="1"/>
</dbReference>
<evidence type="ECO:0000256" key="1">
    <source>
        <dbReference type="ARBA" id="ARBA00004162"/>
    </source>
</evidence>
<sequence>MKGNSLIFLVILVVVFYFLLILPQRRNQKKKAEMMKGLAPGAKIMTASGIYAEVAEIHDDIIVARVAEGVEVEMDSRAVVRVVSEATAVPAQGEHPLGAPDEYEEDEFDDSEEAFSEEDGEEDEQEVDEHLHEESHERRH</sequence>
<comment type="subcellular location">
    <subcellularLocation>
        <location evidence="1">Cell membrane</location>
        <topology evidence="1">Single-pass membrane protein</topology>
    </subcellularLocation>
</comment>